<evidence type="ECO:0000259" key="1">
    <source>
        <dbReference type="SMART" id="SM00382"/>
    </source>
</evidence>
<dbReference type="SUPFAM" id="SSF56784">
    <property type="entry name" value="HAD-like"/>
    <property type="match status" value="1"/>
</dbReference>
<dbReference type="GO" id="GO:0016791">
    <property type="term" value="F:phosphatase activity"/>
    <property type="evidence" value="ECO:0007669"/>
    <property type="project" value="TreeGrafter"/>
</dbReference>
<accession>A0A225D895</accession>
<gene>
    <name evidence="2" type="ORF">FRUB_09610</name>
</gene>
<dbReference type="EMBL" id="NIDE01000019">
    <property type="protein sequence ID" value="OWK34768.1"/>
    <property type="molecule type" value="Genomic_DNA"/>
</dbReference>
<dbReference type="GO" id="GO:0016887">
    <property type="term" value="F:ATP hydrolysis activity"/>
    <property type="evidence" value="ECO:0007669"/>
    <property type="project" value="InterPro"/>
</dbReference>
<dbReference type="InterPro" id="IPR003593">
    <property type="entry name" value="AAA+_ATPase"/>
</dbReference>
<dbReference type="Gene3D" id="3.90.1070.10">
    <property type="match status" value="1"/>
</dbReference>
<organism evidence="2 3">
    <name type="scientific">Fimbriiglobus ruber</name>
    <dbReference type="NCBI Taxonomy" id="1908690"/>
    <lineage>
        <taxon>Bacteria</taxon>
        <taxon>Pseudomonadati</taxon>
        <taxon>Planctomycetota</taxon>
        <taxon>Planctomycetia</taxon>
        <taxon>Gemmatales</taxon>
        <taxon>Gemmataceae</taxon>
        <taxon>Fimbriiglobus</taxon>
    </lineage>
</organism>
<dbReference type="InterPro" id="IPR036412">
    <property type="entry name" value="HAD-like_sf"/>
</dbReference>
<dbReference type="InterPro" id="IPR023214">
    <property type="entry name" value="HAD_sf"/>
</dbReference>
<dbReference type="InterPro" id="IPR049945">
    <property type="entry name" value="AAA_22"/>
</dbReference>
<dbReference type="OrthoDB" id="9768060at2"/>
<dbReference type="RefSeq" id="WP_088260018.1">
    <property type="nucleotide sequence ID" value="NZ_NIDE01000019.1"/>
</dbReference>
<dbReference type="AlphaFoldDB" id="A0A225D895"/>
<dbReference type="SUPFAM" id="SSF52540">
    <property type="entry name" value="P-loop containing nucleoside triphosphate hydrolases"/>
    <property type="match status" value="1"/>
</dbReference>
<dbReference type="GO" id="GO:0005829">
    <property type="term" value="C:cytosol"/>
    <property type="evidence" value="ECO:0007669"/>
    <property type="project" value="TreeGrafter"/>
</dbReference>
<keyword evidence="3" id="KW-1185">Reference proteome</keyword>
<feature type="domain" description="AAA+ ATPase" evidence="1">
    <location>
        <begin position="248"/>
        <end position="412"/>
    </location>
</feature>
<name>A0A225D895_9BACT</name>
<dbReference type="PANTHER" id="PTHR10000">
    <property type="entry name" value="PHOSPHOSERINE PHOSPHATASE"/>
    <property type="match status" value="1"/>
</dbReference>
<dbReference type="InterPro" id="IPR006379">
    <property type="entry name" value="HAD-SF_hydro_IIB"/>
</dbReference>
<reference evidence="3" key="1">
    <citation type="submission" date="2017-06" db="EMBL/GenBank/DDBJ databases">
        <title>Genome analysis of Fimbriiglobus ruber SP5, the first member of the order Planctomycetales with confirmed chitinolytic capability.</title>
        <authorList>
            <person name="Ravin N.V."/>
            <person name="Rakitin A.L."/>
            <person name="Ivanova A.A."/>
            <person name="Beletsky A.V."/>
            <person name="Kulichevskaya I.S."/>
            <person name="Mardanov A.V."/>
            <person name="Dedysh S.N."/>
        </authorList>
    </citation>
    <scope>NUCLEOTIDE SEQUENCE [LARGE SCALE GENOMIC DNA]</scope>
    <source>
        <strain evidence="3">SP5</strain>
    </source>
</reference>
<evidence type="ECO:0000313" key="2">
    <source>
        <dbReference type="EMBL" id="OWK34768.1"/>
    </source>
</evidence>
<dbReference type="Gene3D" id="3.40.50.1000">
    <property type="entry name" value="HAD superfamily/HAD-like"/>
    <property type="match status" value="1"/>
</dbReference>
<dbReference type="InterPro" id="IPR027417">
    <property type="entry name" value="P-loop_NTPase"/>
</dbReference>
<dbReference type="GO" id="GO:0000287">
    <property type="term" value="F:magnesium ion binding"/>
    <property type="evidence" value="ECO:0007669"/>
    <property type="project" value="TreeGrafter"/>
</dbReference>
<evidence type="ECO:0000313" key="3">
    <source>
        <dbReference type="Proteomes" id="UP000214646"/>
    </source>
</evidence>
<dbReference type="Pfam" id="PF08282">
    <property type="entry name" value="Hydrolase_3"/>
    <property type="match status" value="2"/>
</dbReference>
<dbReference type="NCBIfam" id="TIGR01484">
    <property type="entry name" value="HAD-SF-IIB"/>
    <property type="match status" value="1"/>
</dbReference>
<dbReference type="Pfam" id="PF13401">
    <property type="entry name" value="AAA_22"/>
    <property type="match status" value="1"/>
</dbReference>
<comment type="caution">
    <text evidence="2">The sequence shown here is derived from an EMBL/GenBank/DDBJ whole genome shotgun (WGS) entry which is preliminary data.</text>
</comment>
<protein>
    <submittedName>
        <fullName evidence="2">Phosphoglycolate phosphatase, archaeal type</fullName>
    </submittedName>
</protein>
<sequence>MRYFALATDYDGTIAHNGRVDDDTIAALKKLRESGRKLLLVTGREIEDLATTFSHFELFDRIVAENGAIIYDPSTKETRDLAAPPPPEFVAELKARGVGPISVGHVIVATWEPHQETVLGVIRDHGLELQVIFNKGAVMILPSGVNKATGLAAALTELGLSAHNVVGAGDAENDHAFLAACECAVAVSNALPPVQERADIVTAKDHGAGVSELIGRIIDNDLADVRLTRHRTRIGDREGGGDEGVDASDGSVMVCGTSGSGKSTLTTGLLERLAASGHQFVVIDPEGDYSTLDFAVALGSPERAPLADEVLDLLRDPARNAAVNLLGIALDHRPAYFAELLSRLLELRTRTGRPHWIVVDEAHHLIPTNWEPTGHTLPDFVPGALFITVHPGSLSPPVLRFVNTLLAVGGEPAKTVREFCTASGDPVPDVIEVDKLPSGDAVLWRRGANETVVVHSERPKTERKRHLRKYSEGNLGADRSFYFRGPAGKLNLKAHNLVTFLQLANGVDDDTWEFHRGNNEYSQWLRSKVKDPALADEVATIETGDTSAKDSRAEIRAAIERKYTLPTDAPSGKVD</sequence>
<dbReference type="SMART" id="SM00382">
    <property type="entry name" value="AAA"/>
    <property type="match status" value="1"/>
</dbReference>
<dbReference type="PANTHER" id="PTHR10000:SF8">
    <property type="entry name" value="HAD SUPERFAMILY HYDROLASE-LIKE, TYPE 3"/>
    <property type="match status" value="1"/>
</dbReference>
<proteinExistence type="predicted"/>
<dbReference type="Gene3D" id="3.40.50.300">
    <property type="entry name" value="P-loop containing nucleotide triphosphate hydrolases"/>
    <property type="match status" value="1"/>
</dbReference>
<dbReference type="CDD" id="cd01127">
    <property type="entry name" value="TrwB_TraG_TraD_VirD4"/>
    <property type="match status" value="1"/>
</dbReference>
<dbReference type="Proteomes" id="UP000214646">
    <property type="component" value="Unassembled WGS sequence"/>
</dbReference>